<evidence type="ECO:0000256" key="6">
    <source>
        <dbReference type="RuleBase" id="RU361206"/>
    </source>
</evidence>
<feature type="transmembrane region" description="Helical" evidence="6">
    <location>
        <begin position="32"/>
        <end position="61"/>
    </location>
</feature>
<name>A0A8J5X538_DIALT</name>
<reference evidence="7" key="1">
    <citation type="submission" date="2021-05" db="EMBL/GenBank/DDBJ databases">
        <title>The genome of the haptophyte Pavlova lutheri (Diacronema luteri, Pavlovales) - a model for lipid biosynthesis in eukaryotic algae.</title>
        <authorList>
            <person name="Hulatt C.J."/>
            <person name="Posewitz M.C."/>
        </authorList>
    </citation>
    <scope>NUCLEOTIDE SEQUENCE</scope>
    <source>
        <strain evidence="7">NIVA-4/92</strain>
    </source>
</reference>
<keyword evidence="5 6" id="KW-0472">Membrane</keyword>
<dbReference type="PANTHER" id="PTHR13019">
    <property type="entry name" value="GOLGI APPARATUS MEMBRANE PROTEIN TVP23"/>
    <property type="match status" value="1"/>
</dbReference>
<keyword evidence="3 6" id="KW-0812">Transmembrane</keyword>
<protein>
    <recommendedName>
        <fullName evidence="6">Golgi apparatus membrane protein TVP23 homolog</fullName>
    </recommendedName>
</protein>
<dbReference type="Proteomes" id="UP000751190">
    <property type="component" value="Unassembled WGS sequence"/>
</dbReference>
<feature type="transmembrane region" description="Helical" evidence="6">
    <location>
        <begin position="107"/>
        <end position="128"/>
    </location>
</feature>
<proteinExistence type="inferred from homology"/>
<accession>A0A8J5X538</accession>
<evidence type="ECO:0000256" key="4">
    <source>
        <dbReference type="ARBA" id="ARBA00022989"/>
    </source>
</evidence>
<dbReference type="OMA" id="ESAHPNR"/>
<dbReference type="Pfam" id="PF05832">
    <property type="entry name" value="DUF846"/>
    <property type="match status" value="1"/>
</dbReference>
<dbReference type="PANTHER" id="PTHR13019:SF7">
    <property type="entry name" value="GOLGI APPARATUS MEMBRANE PROTEIN TVP23"/>
    <property type="match status" value="1"/>
</dbReference>
<keyword evidence="4 6" id="KW-1133">Transmembrane helix</keyword>
<dbReference type="GO" id="GO:0009306">
    <property type="term" value="P:protein secretion"/>
    <property type="evidence" value="ECO:0007669"/>
    <property type="project" value="TreeGrafter"/>
</dbReference>
<keyword evidence="8" id="KW-1185">Reference proteome</keyword>
<evidence type="ECO:0000256" key="2">
    <source>
        <dbReference type="ARBA" id="ARBA00005467"/>
    </source>
</evidence>
<evidence type="ECO:0000256" key="1">
    <source>
        <dbReference type="ARBA" id="ARBA00004141"/>
    </source>
</evidence>
<comment type="subcellular location">
    <subcellularLocation>
        <location evidence="1 6">Membrane</location>
        <topology evidence="1 6">Multi-pass membrane protein</topology>
    </subcellularLocation>
</comment>
<comment type="similarity">
    <text evidence="2 6">Belongs to the TVP23 family.</text>
</comment>
<feature type="transmembrane region" description="Helical" evidence="6">
    <location>
        <begin position="134"/>
        <end position="153"/>
    </location>
</feature>
<evidence type="ECO:0000313" key="7">
    <source>
        <dbReference type="EMBL" id="KAG8459588.1"/>
    </source>
</evidence>
<evidence type="ECO:0000313" key="8">
    <source>
        <dbReference type="Proteomes" id="UP000751190"/>
    </source>
</evidence>
<dbReference type="AlphaFoldDB" id="A0A8J5X538"/>
<evidence type="ECO:0000256" key="5">
    <source>
        <dbReference type="ARBA" id="ARBA00023136"/>
    </source>
</evidence>
<comment type="caution">
    <text evidence="7">The sequence shown here is derived from an EMBL/GenBank/DDBJ whole genome shotgun (WGS) entry which is preliminary data.</text>
</comment>
<dbReference type="GO" id="GO:0000139">
    <property type="term" value="C:Golgi membrane"/>
    <property type="evidence" value="ECO:0007669"/>
    <property type="project" value="TreeGrafter"/>
</dbReference>
<evidence type="ECO:0000256" key="3">
    <source>
        <dbReference type="ARBA" id="ARBA00022692"/>
    </source>
</evidence>
<gene>
    <name evidence="7" type="ORF">KFE25_000944</name>
</gene>
<dbReference type="OrthoDB" id="2151161at2759"/>
<dbReference type="InterPro" id="IPR008564">
    <property type="entry name" value="TVP23-like"/>
</dbReference>
<organism evidence="7 8">
    <name type="scientific">Diacronema lutheri</name>
    <name type="common">Unicellular marine alga</name>
    <name type="synonym">Monochrysis lutheri</name>
    <dbReference type="NCBI Taxonomy" id="2081491"/>
    <lineage>
        <taxon>Eukaryota</taxon>
        <taxon>Haptista</taxon>
        <taxon>Haptophyta</taxon>
        <taxon>Pavlovophyceae</taxon>
        <taxon>Pavlovales</taxon>
        <taxon>Pavlovaceae</taxon>
        <taxon>Diacronema</taxon>
    </lineage>
</organism>
<dbReference type="GO" id="GO:0016192">
    <property type="term" value="P:vesicle-mediated transport"/>
    <property type="evidence" value="ECO:0007669"/>
    <property type="project" value="TreeGrafter"/>
</dbReference>
<dbReference type="EMBL" id="JAGTXO010000039">
    <property type="protein sequence ID" value="KAG8459588.1"/>
    <property type="molecule type" value="Genomic_DNA"/>
</dbReference>
<sequence>MQPALEDGGALDRKCDNPQVAFFHLFFRTAALLTYIFCTWFSANFVMIFIVCVLLLALDFWTVKNVSGRLLVGLRWWNEIMPDGSSEWRFECADMSQRRVNSMDSTVFWVGLLAPAAMWALFALGALLRLNFEWLLIVAVALGLNGANVVGYLRCRKDSGANFKGMVAEAGASAGMGSLLRNLPFSL</sequence>